<dbReference type="Pfam" id="PF01040">
    <property type="entry name" value="UbiA"/>
    <property type="match status" value="1"/>
</dbReference>
<organism evidence="11 12">
    <name type="scientific">Rhodotorula graminis (strain WP1)</name>
    <dbReference type="NCBI Taxonomy" id="578459"/>
    <lineage>
        <taxon>Eukaryota</taxon>
        <taxon>Fungi</taxon>
        <taxon>Dikarya</taxon>
        <taxon>Basidiomycota</taxon>
        <taxon>Pucciniomycotina</taxon>
        <taxon>Microbotryomycetes</taxon>
        <taxon>Sporidiobolales</taxon>
        <taxon>Sporidiobolaceae</taxon>
        <taxon>Rhodotorula</taxon>
    </lineage>
</organism>
<evidence type="ECO:0000256" key="8">
    <source>
        <dbReference type="ARBA" id="ARBA00023136"/>
    </source>
</evidence>
<dbReference type="GO" id="GO:0005739">
    <property type="term" value="C:mitochondrion"/>
    <property type="evidence" value="ECO:0007669"/>
    <property type="project" value="TreeGrafter"/>
</dbReference>
<evidence type="ECO:0000313" key="11">
    <source>
        <dbReference type="EMBL" id="KPV72983.1"/>
    </source>
</evidence>
<keyword evidence="4" id="KW-0808">Transferase</keyword>
<reference evidence="11 12" key="1">
    <citation type="journal article" date="2015" name="Front. Microbiol.">
        <title>Genome sequence of the plant growth promoting endophytic yeast Rhodotorula graminis WP1.</title>
        <authorList>
            <person name="Firrincieli A."/>
            <person name="Otillar R."/>
            <person name="Salamov A."/>
            <person name="Schmutz J."/>
            <person name="Khan Z."/>
            <person name="Redman R.S."/>
            <person name="Fleck N.D."/>
            <person name="Lindquist E."/>
            <person name="Grigoriev I.V."/>
            <person name="Doty S.L."/>
        </authorList>
    </citation>
    <scope>NUCLEOTIDE SEQUENCE [LARGE SCALE GENOMIC DNA]</scope>
    <source>
        <strain evidence="11 12">WP1</strain>
    </source>
</reference>
<proteinExistence type="inferred from homology"/>
<feature type="transmembrane region" description="Helical" evidence="10">
    <location>
        <begin position="112"/>
        <end position="130"/>
    </location>
</feature>
<dbReference type="GO" id="GO:0016020">
    <property type="term" value="C:membrane"/>
    <property type="evidence" value="ECO:0007669"/>
    <property type="project" value="UniProtKB-SubCell"/>
</dbReference>
<dbReference type="PROSITE" id="PS00943">
    <property type="entry name" value="UBIA"/>
    <property type="match status" value="1"/>
</dbReference>
<dbReference type="OMA" id="HFWAIGW"/>
<dbReference type="GeneID" id="28972817"/>
<evidence type="ECO:0000256" key="1">
    <source>
        <dbReference type="ARBA" id="ARBA00004141"/>
    </source>
</evidence>
<dbReference type="Proteomes" id="UP000053890">
    <property type="component" value="Unassembled WGS sequence"/>
</dbReference>
<gene>
    <name evidence="11" type="ORF">RHOBADRAFT_17389</name>
</gene>
<dbReference type="STRING" id="578459.A0A0P9GJ35"/>
<evidence type="ECO:0000256" key="6">
    <source>
        <dbReference type="ARBA" id="ARBA00022989"/>
    </source>
</evidence>
<evidence type="ECO:0000256" key="10">
    <source>
        <dbReference type="SAM" id="Phobius"/>
    </source>
</evidence>
<evidence type="ECO:0000313" key="12">
    <source>
        <dbReference type="Proteomes" id="UP000053890"/>
    </source>
</evidence>
<dbReference type="InterPro" id="IPR030470">
    <property type="entry name" value="UbiA_prenylTrfase_CS"/>
</dbReference>
<name>A0A0P9GJ35_RHOGW</name>
<dbReference type="InterPro" id="IPR006369">
    <property type="entry name" value="Protohaem_IX_farnesylTrfase"/>
</dbReference>
<comment type="similarity">
    <text evidence="2">Belongs to the UbiA prenyltransferase family.</text>
</comment>
<feature type="transmembrane region" description="Helical" evidence="10">
    <location>
        <begin position="168"/>
        <end position="191"/>
    </location>
</feature>
<dbReference type="EMBL" id="KQ474084">
    <property type="protein sequence ID" value="KPV72983.1"/>
    <property type="molecule type" value="Genomic_DNA"/>
</dbReference>
<evidence type="ECO:0000256" key="2">
    <source>
        <dbReference type="ARBA" id="ARBA00005985"/>
    </source>
</evidence>
<dbReference type="CDD" id="cd13957">
    <property type="entry name" value="PT_UbiA_Cox10"/>
    <property type="match status" value="1"/>
</dbReference>
<dbReference type="OrthoDB" id="5211at2759"/>
<dbReference type="PANTHER" id="PTHR43448">
    <property type="entry name" value="PROTOHEME IX FARNESYLTRANSFERASE, MITOCHONDRIAL"/>
    <property type="match status" value="1"/>
</dbReference>
<keyword evidence="12" id="KW-1185">Reference proteome</keyword>
<feature type="transmembrane region" description="Helical" evidence="10">
    <location>
        <begin position="43"/>
        <end position="65"/>
    </location>
</feature>
<keyword evidence="5 10" id="KW-0812">Transmembrane</keyword>
<protein>
    <recommendedName>
        <fullName evidence="3">Protoheme IX farnesyltransferase, mitochondrial</fullName>
    </recommendedName>
    <alternativeName>
        <fullName evidence="9">Heme O synthase</fullName>
    </alternativeName>
</protein>
<keyword evidence="6 10" id="KW-1133">Transmembrane helix</keyword>
<dbReference type="NCBIfam" id="TIGR01473">
    <property type="entry name" value="cyoE_ctaB"/>
    <property type="match status" value="1"/>
</dbReference>
<feature type="transmembrane region" description="Helical" evidence="10">
    <location>
        <begin position="212"/>
        <end position="232"/>
    </location>
</feature>
<evidence type="ECO:0000256" key="3">
    <source>
        <dbReference type="ARBA" id="ARBA00016335"/>
    </source>
</evidence>
<sequence>MAGYAICPVDPATATAAIDALAVSLGDASSTAAGAANSLTLSVLVPATVGTSLCAFSAAAFNQLIEAPYDAQMARTRARPLPKRVVTPLHAATYGALTGTVGLATLYAINPLSAFLGLFTIVLYCPLYTISKRHSIYNTWLGALVGALPPLIGWAACTNSVDPWTQPGAWALPALLFAWQFPHFMSLSHTLRSSYASSGYRMLAVLDPRKNALVSLRYSLAILPLCAAFPALGLTNAAFAWLTLAPNGLLAVTAWRFWRRREERRAKELFWASLIHLPLVLALAMVCKKGLWGDDVDEADREVDEQVLADSAAAAAVAAGPRTEDSAVERV</sequence>
<feature type="transmembrane region" description="Helical" evidence="10">
    <location>
        <begin position="238"/>
        <end position="257"/>
    </location>
</feature>
<evidence type="ECO:0000256" key="4">
    <source>
        <dbReference type="ARBA" id="ARBA00022679"/>
    </source>
</evidence>
<dbReference type="GO" id="GO:0006784">
    <property type="term" value="P:heme A biosynthetic process"/>
    <property type="evidence" value="ECO:0007669"/>
    <property type="project" value="TreeGrafter"/>
</dbReference>
<dbReference type="AlphaFoldDB" id="A0A0P9GJ35"/>
<evidence type="ECO:0000256" key="5">
    <source>
        <dbReference type="ARBA" id="ARBA00022692"/>
    </source>
</evidence>
<feature type="transmembrane region" description="Helical" evidence="10">
    <location>
        <begin position="137"/>
        <end position="156"/>
    </location>
</feature>
<dbReference type="Gene3D" id="1.10.357.140">
    <property type="entry name" value="UbiA prenyltransferase"/>
    <property type="match status" value="1"/>
</dbReference>
<dbReference type="PANTHER" id="PTHR43448:SF2">
    <property type="entry name" value="PROTOHEME IX FARNESYLTRANSFERASE, MITOCHONDRIAL"/>
    <property type="match status" value="1"/>
</dbReference>
<keyword evidence="7" id="KW-0350">Heme biosynthesis</keyword>
<dbReference type="GO" id="GO:0008495">
    <property type="term" value="F:protoheme IX farnesyltransferase activity"/>
    <property type="evidence" value="ECO:0007669"/>
    <property type="project" value="InterPro"/>
</dbReference>
<evidence type="ECO:0000256" key="7">
    <source>
        <dbReference type="ARBA" id="ARBA00023133"/>
    </source>
</evidence>
<dbReference type="InterPro" id="IPR044878">
    <property type="entry name" value="UbiA_sf"/>
</dbReference>
<feature type="transmembrane region" description="Helical" evidence="10">
    <location>
        <begin position="85"/>
        <end position="106"/>
    </location>
</feature>
<keyword evidence="8 10" id="KW-0472">Membrane</keyword>
<accession>A0A0P9GJ35</accession>
<dbReference type="InterPro" id="IPR000537">
    <property type="entry name" value="UbiA_prenyltransferase"/>
</dbReference>
<feature type="transmembrane region" description="Helical" evidence="10">
    <location>
        <begin position="269"/>
        <end position="286"/>
    </location>
</feature>
<dbReference type="RefSeq" id="XP_018269032.1">
    <property type="nucleotide sequence ID" value="XM_018412368.1"/>
</dbReference>
<comment type="subcellular location">
    <subcellularLocation>
        <location evidence="1">Membrane</location>
        <topology evidence="1">Multi-pass membrane protein</topology>
    </subcellularLocation>
</comment>
<evidence type="ECO:0000256" key="9">
    <source>
        <dbReference type="ARBA" id="ARBA00030253"/>
    </source>
</evidence>